<evidence type="ECO:0000256" key="2">
    <source>
        <dbReference type="ARBA" id="ARBA00022801"/>
    </source>
</evidence>
<evidence type="ECO:0000256" key="1">
    <source>
        <dbReference type="ARBA" id="ARBA00022729"/>
    </source>
</evidence>
<sequence>MGTEDLQIFIHTVTVKPVWVDRRRTCVCSAVAAGGTVRVMLSKTAVLASTLLLCACAPTVTGPVQPLPDLTVTLALPDPQRLRVIVMGDQGTGTEVQRRVAAAMQAVCAAQGCDLGVGLGDNFYPAGPRSADSPLFKTRFEDLYGPLNIPFLMVPGNHDESGFFGGDGTDARGAEAQIAYGKLNPQWVMPGRTYRAPVNTLAEFFAVDTSPLAAYLPVRRASERPGGPWDLAQRAWLTQAMGNSTARWKIVLGHHPLFSNGKHGDAGSYDGLPFAFQRGDAVRDLYGLACGKADLILSGHDHALQVFAPQSECPGTWTAISGAAGKVEGGKVGGRAAATEVYGQPGFLWLDVTPQMLTIRIFMVGIDGGIQANWSQAIRR</sequence>
<organism evidence="4 5">
    <name type="scientific">Deinococcus aerolatus</name>
    <dbReference type="NCBI Taxonomy" id="522487"/>
    <lineage>
        <taxon>Bacteria</taxon>
        <taxon>Thermotogati</taxon>
        <taxon>Deinococcota</taxon>
        <taxon>Deinococci</taxon>
        <taxon>Deinococcales</taxon>
        <taxon>Deinococcaceae</taxon>
        <taxon>Deinococcus</taxon>
    </lineage>
</organism>
<keyword evidence="2" id="KW-0378">Hydrolase</keyword>
<dbReference type="InterPro" id="IPR004843">
    <property type="entry name" value="Calcineurin-like_PHP"/>
</dbReference>
<keyword evidence="1" id="KW-0732">Signal</keyword>
<dbReference type="Pfam" id="PF00149">
    <property type="entry name" value="Metallophos"/>
    <property type="match status" value="1"/>
</dbReference>
<evidence type="ECO:0000259" key="3">
    <source>
        <dbReference type="Pfam" id="PF00149"/>
    </source>
</evidence>
<dbReference type="Gene3D" id="3.60.21.10">
    <property type="match status" value="1"/>
</dbReference>
<proteinExistence type="predicted"/>
<keyword evidence="5" id="KW-1185">Reference proteome</keyword>
<dbReference type="PANTHER" id="PTHR10161:SF14">
    <property type="entry name" value="TARTRATE-RESISTANT ACID PHOSPHATASE TYPE 5"/>
    <property type="match status" value="1"/>
</dbReference>
<protein>
    <recommendedName>
        <fullName evidence="3">Calcineurin-like phosphoesterase domain-containing protein</fullName>
    </recommendedName>
</protein>
<dbReference type="EMBL" id="BMOL01000030">
    <property type="protein sequence ID" value="GGL93855.1"/>
    <property type="molecule type" value="Genomic_DNA"/>
</dbReference>
<dbReference type="InterPro" id="IPR051558">
    <property type="entry name" value="Metallophosphoesterase_PAP"/>
</dbReference>
<dbReference type="PANTHER" id="PTHR10161">
    <property type="entry name" value="TARTRATE-RESISTANT ACID PHOSPHATASE TYPE 5"/>
    <property type="match status" value="1"/>
</dbReference>
<accession>A0ABQ2GG26</accession>
<comment type="caution">
    <text evidence="4">The sequence shown here is derived from an EMBL/GenBank/DDBJ whole genome shotgun (WGS) entry which is preliminary data.</text>
</comment>
<evidence type="ECO:0000313" key="5">
    <source>
        <dbReference type="Proteomes" id="UP000639973"/>
    </source>
</evidence>
<dbReference type="SUPFAM" id="SSF56300">
    <property type="entry name" value="Metallo-dependent phosphatases"/>
    <property type="match status" value="1"/>
</dbReference>
<name>A0ABQ2GG26_9DEIO</name>
<dbReference type="Proteomes" id="UP000639973">
    <property type="component" value="Unassembled WGS sequence"/>
</dbReference>
<evidence type="ECO:0000313" key="4">
    <source>
        <dbReference type="EMBL" id="GGL93855.1"/>
    </source>
</evidence>
<gene>
    <name evidence="4" type="ORF">GCM10010840_34860</name>
</gene>
<feature type="domain" description="Calcineurin-like phosphoesterase" evidence="3">
    <location>
        <begin position="83"/>
        <end position="303"/>
    </location>
</feature>
<dbReference type="InterPro" id="IPR029052">
    <property type="entry name" value="Metallo-depent_PP-like"/>
</dbReference>
<reference evidence="5" key="1">
    <citation type="journal article" date="2019" name="Int. J. Syst. Evol. Microbiol.">
        <title>The Global Catalogue of Microorganisms (GCM) 10K type strain sequencing project: providing services to taxonomists for standard genome sequencing and annotation.</title>
        <authorList>
            <consortium name="The Broad Institute Genomics Platform"/>
            <consortium name="The Broad Institute Genome Sequencing Center for Infectious Disease"/>
            <person name="Wu L."/>
            <person name="Ma J."/>
        </authorList>
    </citation>
    <scope>NUCLEOTIDE SEQUENCE [LARGE SCALE GENOMIC DNA]</scope>
    <source>
        <strain evidence="5">JCM 15442</strain>
    </source>
</reference>